<name>A0A0W0G264_MONRR</name>
<dbReference type="eggNOG" id="ENOG502S423">
    <property type="taxonomic scope" value="Eukaryota"/>
</dbReference>
<comment type="caution">
    <text evidence="3">The sequence shown here is derived from an EMBL/GenBank/DDBJ whole genome shotgun (WGS) entry which is preliminary data.</text>
</comment>
<dbReference type="Gene3D" id="2.60.120.260">
    <property type="entry name" value="Galactose-binding domain-like"/>
    <property type="match status" value="2"/>
</dbReference>
<feature type="region of interest" description="Disordered" evidence="1">
    <location>
        <begin position="319"/>
        <end position="349"/>
    </location>
</feature>
<keyword evidence="2" id="KW-0812">Transmembrane</keyword>
<organism evidence="3 4">
    <name type="scientific">Moniliophthora roreri</name>
    <name type="common">Frosty pod rot fungus</name>
    <name type="synonym">Monilia roreri</name>
    <dbReference type="NCBI Taxonomy" id="221103"/>
    <lineage>
        <taxon>Eukaryota</taxon>
        <taxon>Fungi</taxon>
        <taxon>Dikarya</taxon>
        <taxon>Basidiomycota</taxon>
        <taxon>Agaricomycotina</taxon>
        <taxon>Agaricomycetes</taxon>
        <taxon>Agaricomycetidae</taxon>
        <taxon>Agaricales</taxon>
        <taxon>Marasmiineae</taxon>
        <taxon>Marasmiaceae</taxon>
        <taxon>Moniliophthora</taxon>
    </lineage>
</organism>
<keyword evidence="2" id="KW-0472">Membrane</keyword>
<reference evidence="3 4" key="1">
    <citation type="submission" date="2015-12" db="EMBL/GenBank/DDBJ databases">
        <title>Draft genome sequence of Moniliophthora roreri, the causal agent of frosty pod rot of cacao.</title>
        <authorList>
            <person name="Aime M.C."/>
            <person name="Diaz-Valderrama J.R."/>
            <person name="Kijpornyongpan T."/>
            <person name="Phillips-Mora W."/>
        </authorList>
    </citation>
    <scope>NUCLEOTIDE SEQUENCE [LARGE SCALE GENOMIC DNA]</scope>
    <source>
        <strain evidence="3 4">MCA 2952</strain>
    </source>
</reference>
<evidence type="ECO:0000256" key="1">
    <source>
        <dbReference type="SAM" id="MobiDB-lite"/>
    </source>
</evidence>
<feature type="region of interest" description="Disordered" evidence="1">
    <location>
        <begin position="400"/>
        <end position="504"/>
    </location>
</feature>
<feature type="compositionally biased region" description="Low complexity" evidence="1">
    <location>
        <begin position="444"/>
        <end position="460"/>
    </location>
</feature>
<sequence length="504" mass="54137">MSYASNVLFPRRMVIDDTDPRVKYETGSWSLDDAGTFDSLSSFGGAYNRTMHGSNENSASFSFTFEGGYVSVWGAKDTRNIQRNGAFEDDLTKLAQWRCQVDGSPIQHVNYLTSIDRVTNNLLCETNDLSTSTHVLTLNVTIEDPQTQMFWLDKIEYTPGPNVKLAGEVLKFDSSDANVRYDNNSGSWIPDSGTSSAGPLFNQTATTGASLSFTFNGTSASLYGFLEGDTPRAPSSGRYYIDGVNDTTFVNPGSRPLPSNISGDYYNEFLFKSQDLEPGTHDMTVMFTGVRAAEGETPIQWLAIDYFYVTASEGSKAGANKDTGSGGNGSGGTGNGSGSDSGPGSSSGKTPVGAIVGGVIGAVVALALLGLATLLLLKRRQKKRDANTVSYGYLEPAVYTSEPPSSRFHPHPYTATSLYDPKSPEDTIPLLTPNRSVKDRVDVASSSSSAAAPTSTHGSSLQNMEDARRAGLAQNSFERRHQDSGIRFPSAQRVVDVPPDYTIE</sequence>
<accession>A0A0W0G264</accession>
<feature type="compositionally biased region" description="Gly residues" evidence="1">
    <location>
        <begin position="324"/>
        <end position="341"/>
    </location>
</feature>
<evidence type="ECO:0000256" key="2">
    <source>
        <dbReference type="SAM" id="Phobius"/>
    </source>
</evidence>
<dbReference type="AlphaFoldDB" id="A0A0W0G264"/>
<proteinExistence type="predicted"/>
<evidence type="ECO:0000313" key="4">
    <source>
        <dbReference type="Proteomes" id="UP000054988"/>
    </source>
</evidence>
<dbReference type="Proteomes" id="UP000054988">
    <property type="component" value="Unassembled WGS sequence"/>
</dbReference>
<protein>
    <submittedName>
        <fullName evidence="3">Uncharacterized protein</fullName>
    </submittedName>
</protein>
<evidence type="ECO:0000313" key="3">
    <source>
        <dbReference type="EMBL" id="KTB42669.1"/>
    </source>
</evidence>
<dbReference type="EMBL" id="LATX01001305">
    <property type="protein sequence ID" value="KTB42669.1"/>
    <property type="molecule type" value="Genomic_DNA"/>
</dbReference>
<gene>
    <name evidence="3" type="ORF">WG66_4753</name>
</gene>
<keyword evidence="2" id="KW-1133">Transmembrane helix</keyword>
<feature type="transmembrane region" description="Helical" evidence="2">
    <location>
        <begin position="352"/>
        <end position="377"/>
    </location>
</feature>